<evidence type="ECO:0008006" key="3">
    <source>
        <dbReference type="Google" id="ProtNLM"/>
    </source>
</evidence>
<comment type="caution">
    <text evidence="1">The sequence shown here is derived from an EMBL/GenBank/DDBJ whole genome shotgun (WGS) entry which is preliminary data.</text>
</comment>
<dbReference type="EMBL" id="SEKV01000927">
    <property type="protein sequence ID" value="TFY52739.1"/>
    <property type="molecule type" value="Genomic_DNA"/>
</dbReference>
<accession>A0A4Y9XW17</accession>
<evidence type="ECO:0000313" key="2">
    <source>
        <dbReference type="Proteomes" id="UP000298390"/>
    </source>
</evidence>
<evidence type="ECO:0000313" key="1">
    <source>
        <dbReference type="EMBL" id="TFY52739.1"/>
    </source>
</evidence>
<reference evidence="1 2" key="1">
    <citation type="submission" date="2019-01" db="EMBL/GenBank/DDBJ databases">
        <title>Genome sequencing of the rare red list fungi Fomitopsis rosea.</title>
        <authorList>
            <person name="Buettner E."/>
            <person name="Kellner H."/>
        </authorList>
    </citation>
    <scope>NUCLEOTIDE SEQUENCE [LARGE SCALE GENOMIC DNA]</scope>
    <source>
        <strain evidence="1 2">DSM 105464</strain>
    </source>
</reference>
<dbReference type="Proteomes" id="UP000298390">
    <property type="component" value="Unassembled WGS sequence"/>
</dbReference>
<proteinExistence type="predicted"/>
<protein>
    <recommendedName>
        <fullName evidence="3">F-box domain-containing protein</fullName>
    </recommendedName>
</protein>
<organism evidence="1 2">
    <name type="scientific">Rhodofomes roseus</name>
    <dbReference type="NCBI Taxonomy" id="34475"/>
    <lineage>
        <taxon>Eukaryota</taxon>
        <taxon>Fungi</taxon>
        <taxon>Dikarya</taxon>
        <taxon>Basidiomycota</taxon>
        <taxon>Agaricomycotina</taxon>
        <taxon>Agaricomycetes</taxon>
        <taxon>Polyporales</taxon>
        <taxon>Rhodofomes</taxon>
    </lineage>
</organism>
<sequence length="405" mass="45954">MATPTFLGIPVEVRLVIYDIYLMAHQRVRQKRQPSGGHLRLLRTCRQIHDEARPIFWRYVSLRNELEINAFILNANEAMAARVLWADVANDARVFMPLEKAKSIQEETGRPAPLSNLHLALRRMPSLQRLRVFQCRRGLPANIRGSREAGRLALEFEFAMYPSGSAPPLSAYEIFMDAESRVQPFQVVSPRFLEKLRLSGEVRLPPSVEAPALRQVTLHSITGNHFDRNSIENTFRGASLESFLYAQGHRLGFELRNRHLESVVALSGSRLRTLVLLGCSRLSSACIAGCLEQLPLLEVFALSLVTVDELRTNFLHSLPLTVSVLKLHVVNAWYAVPLLAEERGLCDALENSIMVREKPPKRMVLHVRERLLTEEGREERLSGLARLHGIDLFLSPWENDCEHAL</sequence>
<name>A0A4Y9XW17_9APHY</name>
<gene>
    <name evidence="1" type="ORF">EVJ58_g9848</name>
</gene>
<dbReference type="AlphaFoldDB" id="A0A4Y9XW17"/>